<dbReference type="PANTHER" id="PTHR16231">
    <property type="entry name" value="COMM DOMAIN-CONTAINING PROTEIN 4-8 FAMILY MEMBER"/>
    <property type="match status" value="1"/>
</dbReference>
<dbReference type="EMBL" id="CASHTH010004047">
    <property type="protein sequence ID" value="CAI8052849.1"/>
    <property type="molecule type" value="Genomic_DNA"/>
</dbReference>
<reference evidence="2" key="1">
    <citation type="submission" date="2023-03" db="EMBL/GenBank/DDBJ databases">
        <authorList>
            <person name="Steffen K."/>
            <person name="Cardenas P."/>
        </authorList>
    </citation>
    <scope>NUCLEOTIDE SEQUENCE</scope>
</reference>
<feature type="domain" description="COMM" evidence="1">
    <location>
        <begin position="130"/>
        <end position="199"/>
    </location>
</feature>
<proteinExistence type="predicted"/>
<gene>
    <name evidence="2" type="ORF">GBAR_LOCUS28920</name>
</gene>
<dbReference type="PANTHER" id="PTHR16231:SF4">
    <property type="entry name" value="COMM DOMAIN-CONTAINING PROTEIN 4"/>
    <property type="match status" value="1"/>
</dbReference>
<organism evidence="2 3">
    <name type="scientific">Geodia barretti</name>
    <name type="common">Barrett's horny sponge</name>
    <dbReference type="NCBI Taxonomy" id="519541"/>
    <lineage>
        <taxon>Eukaryota</taxon>
        <taxon>Metazoa</taxon>
        <taxon>Porifera</taxon>
        <taxon>Demospongiae</taxon>
        <taxon>Heteroscleromorpha</taxon>
        <taxon>Tetractinellida</taxon>
        <taxon>Astrophorina</taxon>
        <taxon>Geodiidae</taxon>
        <taxon>Geodia</taxon>
    </lineage>
</organism>
<dbReference type="AlphaFoldDB" id="A0AA35TS97"/>
<dbReference type="Proteomes" id="UP001174909">
    <property type="component" value="Unassembled WGS sequence"/>
</dbReference>
<dbReference type="Pfam" id="PF21672">
    <property type="entry name" value="COMM_HN"/>
    <property type="match status" value="1"/>
</dbReference>
<comment type="caution">
    <text evidence="2">The sequence shown here is derived from an EMBL/GenBank/DDBJ whole genome shotgun (WGS) entry which is preliminary data.</text>
</comment>
<dbReference type="InterPro" id="IPR017920">
    <property type="entry name" value="COMM"/>
</dbReference>
<evidence type="ECO:0000259" key="1">
    <source>
        <dbReference type="PROSITE" id="PS51269"/>
    </source>
</evidence>
<evidence type="ECO:0000313" key="3">
    <source>
        <dbReference type="Proteomes" id="UP001174909"/>
    </source>
</evidence>
<name>A0AA35TS97_GEOBA</name>
<accession>A0AA35TS97</accession>
<keyword evidence="3" id="KW-1185">Reference proteome</keyword>
<sequence>MRFRFCGDLDCPDWLLAEISILSKLTSVKMKLLCAQVIKDILGDSIDYGKVGKLTADAKYEDSDIKAAIAALSFIFTSAAKHSVAGDTLDNELQQLGLPKENAGSVCKVYGDNIQKLTAALNDRSLRVSTLDSVQWRVDYVLSSSAVKDIGEPSVALQLLRKNPVTKETTPVTFTLSQEKFRLLLRDLKQAHSTMQSLAN</sequence>
<dbReference type="Pfam" id="PF07258">
    <property type="entry name" value="COMM_domain"/>
    <property type="match status" value="1"/>
</dbReference>
<evidence type="ECO:0000313" key="2">
    <source>
        <dbReference type="EMBL" id="CAI8052849.1"/>
    </source>
</evidence>
<protein>
    <submittedName>
        <fullName evidence="2">COMM domain-containing protein 4</fullName>
    </submittedName>
</protein>
<dbReference type="PROSITE" id="PS51269">
    <property type="entry name" value="COMM"/>
    <property type="match status" value="1"/>
</dbReference>
<dbReference type="InterPro" id="IPR047155">
    <property type="entry name" value="COMMD4/6/7/8"/>
</dbReference>